<dbReference type="EMBL" id="JAAGWK010000022">
    <property type="protein sequence ID" value="NEL55417.1"/>
    <property type="molecule type" value="Genomic_DNA"/>
</dbReference>
<protein>
    <submittedName>
        <fullName evidence="2">Fumarylacetoacetate hydrolase family protein</fullName>
    </submittedName>
</protein>
<evidence type="ECO:0000259" key="1">
    <source>
        <dbReference type="Pfam" id="PF01557"/>
    </source>
</evidence>
<dbReference type="InterPro" id="IPR036663">
    <property type="entry name" value="Fumarylacetoacetase_C_sf"/>
</dbReference>
<name>A0A7K3WG85_9ACTN</name>
<dbReference type="AlphaFoldDB" id="A0A7K3WG85"/>
<dbReference type="Proteomes" id="UP000470470">
    <property type="component" value="Unassembled WGS sequence"/>
</dbReference>
<dbReference type="PANTHER" id="PTHR43211">
    <property type="entry name" value="FUMARYLACETOACETATE HYDROLASE"/>
    <property type="match status" value="1"/>
</dbReference>
<dbReference type="PANTHER" id="PTHR43211:SF1">
    <property type="entry name" value="BLL6422 PROTEIN"/>
    <property type="match status" value="1"/>
</dbReference>
<dbReference type="InterPro" id="IPR011234">
    <property type="entry name" value="Fumarylacetoacetase-like_C"/>
</dbReference>
<proteinExistence type="predicted"/>
<evidence type="ECO:0000313" key="3">
    <source>
        <dbReference type="Proteomes" id="UP000470470"/>
    </source>
</evidence>
<keyword evidence="2" id="KW-0378">Hydrolase</keyword>
<accession>A0A7K3WG85</accession>
<gene>
    <name evidence="2" type="ORF">G1H19_15620</name>
</gene>
<evidence type="ECO:0000313" key="2">
    <source>
        <dbReference type="EMBL" id="NEL55417.1"/>
    </source>
</evidence>
<feature type="domain" description="Fumarylacetoacetase-like C-terminal" evidence="1">
    <location>
        <begin position="73"/>
        <end position="287"/>
    </location>
</feature>
<sequence>MTRWMSYSHADGVERVGIERDGVVSGLAPGETMLGLLQAGALEEAAGRPASETVAVADVRVLPLLVPPSLRDSMCFHEHIRNCRPTEVEPRHEQWPIFYFQNPQSVVGAHDEVRISPESAKFDYELEVGAVIGRAGENMTPEQAEASIAGYTVFCDWSARDLQRERLVMIKGKDGATTLGPVLVTADELEHRRSGKGFDLAMTVTLGGTPFSAGNWSSIDWSFADIVSYASRGTRLVPGDVIGSGTVGWGCLLEHDISAPDRFPGWLQPGDRVELEVELIGRLDHTIAAPLPFHPLSSGC</sequence>
<reference evidence="2 3" key="1">
    <citation type="submission" date="2020-02" db="EMBL/GenBank/DDBJ databases">
        <title>The whole genome sequence of CPCC 205119.</title>
        <authorList>
            <person name="Jiang Z."/>
        </authorList>
    </citation>
    <scope>NUCLEOTIDE SEQUENCE [LARGE SCALE GENOMIC DNA]</scope>
    <source>
        <strain evidence="2 3">CPCC 205119</strain>
    </source>
</reference>
<organism evidence="2 3">
    <name type="scientific">Goekera deserti</name>
    <dbReference type="NCBI Taxonomy" id="2497753"/>
    <lineage>
        <taxon>Bacteria</taxon>
        <taxon>Bacillati</taxon>
        <taxon>Actinomycetota</taxon>
        <taxon>Actinomycetes</taxon>
        <taxon>Geodermatophilales</taxon>
        <taxon>Geodermatophilaceae</taxon>
        <taxon>Goekera</taxon>
    </lineage>
</organism>
<dbReference type="SUPFAM" id="SSF56529">
    <property type="entry name" value="FAH"/>
    <property type="match status" value="1"/>
</dbReference>
<dbReference type="Pfam" id="PF01557">
    <property type="entry name" value="FAA_hydrolase"/>
    <property type="match status" value="1"/>
</dbReference>
<dbReference type="Gene3D" id="3.90.850.10">
    <property type="entry name" value="Fumarylacetoacetase-like, C-terminal domain"/>
    <property type="match status" value="1"/>
</dbReference>
<dbReference type="GO" id="GO:0016787">
    <property type="term" value="F:hydrolase activity"/>
    <property type="evidence" value="ECO:0007669"/>
    <property type="project" value="UniProtKB-KW"/>
</dbReference>
<keyword evidence="3" id="KW-1185">Reference proteome</keyword>
<comment type="caution">
    <text evidence="2">The sequence shown here is derived from an EMBL/GenBank/DDBJ whole genome shotgun (WGS) entry which is preliminary data.</text>
</comment>